<evidence type="ECO:0000256" key="8">
    <source>
        <dbReference type="SAM" id="SignalP"/>
    </source>
</evidence>
<dbReference type="RefSeq" id="WP_141167181.1">
    <property type="nucleotide sequence ID" value="NZ_VHLH01000020.1"/>
</dbReference>
<gene>
    <name evidence="9" type="ORF">FJU11_11415</name>
</gene>
<evidence type="ECO:0000256" key="2">
    <source>
        <dbReference type="ARBA" id="ARBA00022617"/>
    </source>
</evidence>
<accession>A0A506U297</accession>
<dbReference type="GO" id="GO:0009055">
    <property type="term" value="F:electron transfer activity"/>
    <property type="evidence" value="ECO:0007669"/>
    <property type="project" value="InterPro"/>
</dbReference>
<comment type="caution">
    <text evidence="9">The sequence shown here is derived from an EMBL/GenBank/DDBJ whole genome shotgun (WGS) entry which is preliminary data.</text>
</comment>
<feature type="signal peptide" evidence="8">
    <location>
        <begin position="1"/>
        <end position="20"/>
    </location>
</feature>
<evidence type="ECO:0000256" key="4">
    <source>
        <dbReference type="ARBA" id="ARBA00022982"/>
    </source>
</evidence>
<sequence length="149" mass="15691">MKKTAILLAGLALTTGLAVAADNPVETRQAIMDSNGAAAGLSGAMMKGDVDYSPAAGKSAIESFHASAMAFGAFFPEDSKDADGTKASPKIWSDPQAFQKALDDWKQDTQAALKISGKDGPQDLQAFQKAVQPILQNCKSCHQDFRLSN</sequence>
<feature type="binding site" description="axial binding residue" evidence="6">
    <location>
        <position position="142"/>
    </location>
    <ligand>
        <name>heme c</name>
        <dbReference type="ChEBI" id="CHEBI:61717"/>
    </ligand>
    <ligandPart>
        <name>Fe</name>
        <dbReference type="ChEBI" id="CHEBI:18248"/>
    </ligandPart>
</feature>
<evidence type="ECO:0000256" key="5">
    <source>
        <dbReference type="ARBA" id="ARBA00023004"/>
    </source>
</evidence>
<feature type="binding site" description="covalent" evidence="7">
    <location>
        <position position="138"/>
    </location>
    <ligand>
        <name>heme c</name>
        <dbReference type="ChEBI" id="CHEBI:61717"/>
    </ligand>
</feature>
<keyword evidence="4" id="KW-0249">Electron transport</keyword>
<evidence type="ECO:0000256" key="1">
    <source>
        <dbReference type="ARBA" id="ARBA00022448"/>
    </source>
</evidence>
<comment type="PTM">
    <text evidence="7">Binds 1 heme group per subunit.</text>
</comment>
<dbReference type="GO" id="GO:0022900">
    <property type="term" value="P:electron transport chain"/>
    <property type="evidence" value="ECO:0007669"/>
    <property type="project" value="InterPro"/>
</dbReference>
<dbReference type="InterPro" id="IPR002321">
    <property type="entry name" value="Cyt_c_II"/>
</dbReference>
<evidence type="ECO:0000256" key="3">
    <source>
        <dbReference type="ARBA" id="ARBA00022723"/>
    </source>
</evidence>
<dbReference type="PIRSF" id="PIRSF000027">
    <property type="entry name" value="Cytc_c_prime"/>
    <property type="match status" value="1"/>
</dbReference>
<dbReference type="EMBL" id="VHLH01000020">
    <property type="protein sequence ID" value="TPW27588.1"/>
    <property type="molecule type" value="Genomic_DNA"/>
</dbReference>
<keyword evidence="3 6" id="KW-0479">Metal-binding</keyword>
<dbReference type="OrthoDB" id="9811729at2"/>
<keyword evidence="8" id="KW-0732">Signal</keyword>
<protein>
    <submittedName>
        <fullName evidence="9">Cytochrome c</fullName>
    </submittedName>
</protein>
<dbReference type="AlphaFoldDB" id="A0A506U297"/>
<dbReference type="Pfam" id="PF01322">
    <property type="entry name" value="Cytochrom_C_2"/>
    <property type="match status" value="1"/>
</dbReference>
<dbReference type="InterPro" id="IPR010980">
    <property type="entry name" value="Cyt_c/b562"/>
</dbReference>
<dbReference type="GO" id="GO:0042597">
    <property type="term" value="C:periplasmic space"/>
    <property type="evidence" value="ECO:0007669"/>
    <property type="project" value="InterPro"/>
</dbReference>
<dbReference type="GO" id="GO:0020037">
    <property type="term" value="F:heme binding"/>
    <property type="evidence" value="ECO:0007669"/>
    <property type="project" value="InterPro"/>
</dbReference>
<dbReference type="SUPFAM" id="SSF47175">
    <property type="entry name" value="Cytochromes"/>
    <property type="match status" value="1"/>
</dbReference>
<dbReference type="PROSITE" id="PS51009">
    <property type="entry name" value="CYTCII"/>
    <property type="match status" value="1"/>
</dbReference>
<proteinExistence type="predicted"/>
<evidence type="ECO:0000256" key="6">
    <source>
        <dbReference type="PIRSR" id="PIRSR000027-1"/>
    </source>
</evidence>
<dbReference type="InterPro" id="IPR012127">
    <property type="entry name" value="Cyt_c_prime"/>
</dbReference>
<reference evidence="9 10" key="1">
    <citation type="submission" date="2019-06" db="EMBL/GenBank/DDBJ databases">
        <authorList>
            <person name="Li M."/>
        </authorList>
    </citation>
    <scope>NUCLEOTIDE SEQUENCE [LARGE SCALE GENOMIC DNA]</scope>
    <source>
        <strain evidence="9 10">BGMRC6574</strain>
    </source>
</reference>
<organism evidence="9 10">
    <name type="scientific">Pararhizobium mangrovi</name>
    <dbReference type="NCBI Taxonomy" id="2590452"/>
    <lineage>
        <taxon>Bacteria</taxon>
        <taxon>Pseudomonadati</taxon>
        <taxon>Pseudomonadota</taxon>
        <taxon>Alphaproteobacteria</taxon>
        <taxon>Hyphomicrobiales</taxon>
        <taxon>Rhizobiaceae</taxon>
        <taxon>Rhizobium/Agrobacterium group</taxon>
        <taxon>Pararhizobium</taxon>
    </lineage>
</organism>
<keyword evidence="2 7" id="KW-0349">Heme</keyword>
<evidence type="ECO:0000313" key="10">
    <source>
        <dbReference type="Proteomes" id="UP000320314"/>
    </source>
</evidence>
<evidence type="ECO:0000256" key="7">
    <source>
        <dbReference type="PIRSR" id="PIRSR000027-2"/>
    </source>
</evidence>
<keyword evidence="5 6" id="KW-0408">Iron</keyword>
<feature type="binding site" description="covalent" evidence="7">
    <location>
        <position position="141"/>
    </location>
    <ligand>
        <name>heme c</name>
        <dbReference type="ChEBI" id="CHEBI:61717"/>
    </ligand>
</feature>
<name>A0A506U297_9HYPH</name>
<dbReference type="Proteomes" id="UP000320314">
    <property type="component" value="Unassembled WGS sequence"/>
</dbReference>
<feature type="chain" id="PRO_5021209807" evidence="8">
    <location>
        <begin position="21"/>
        <end position="149"/>
    </location>
</feature>
<dbReference type="GO" id="GO:0005506">
    <property type="term" value="F:iron ion binding"/>
    <property type="evidence" value="ECO:0007669"/>
    <property type="project" value="InterPro"/>
</dbReference>
<keyword evidence="10" id="KW-1185">Reference proteome</keyword>
<evidence type="ECO:0000313" key="9">
    <source>
        <dbReference type="EMBL" id="TPW27588.1"/>
    </source>
</evidence>
<dbReference type="Gene3D" id="1.20.120.10">
    <property type="entry name" value="Cytochrome c/b562"/>
    <property type="match status" value="1"/>
</dbReference>
<keyword evidence="1" id="KW-0813">Transport</keyword>